<keyword evidence="3 6" id="KW-0808">Transferase</keyword>
<gene>
    <name evidence="6" type="ORF">RD2015_4115</name>
</gene>
<dbReference type="PATRIC" id="fig|76731.3.peg.4215"/>
<dbReference type="SMART" id="SM00563">
    <property type="entry name" value="PlsC"/>
    <property type="match status" value="1"/>
</dbReference>
<dbReference type="CDD" id="cd07989">
    <property type="entry name" value="LPLAT_AGPAT-like"/>
    <property type="match status" value="1"/>
</dbReference>
<dbReference type="Proteomes" id="UP000060699">
    <property type="component" value="Chromosome"/>
</dbReference>
<dbReference type="InterPro" id="IPR002123">
    <property type="entry name" value="Plipid/glycerol_acylTrfase"/>
</dbReference>
<reference evidence="6 7" key="1">
    <citation type="submission" date="2015-12" db="EMBL/GenBank/DDBJ databases">
        <title>Complete genome of Roseateles depolymerans KCTC 42856.</title>
        <authorList>
            <person name="Kim K.M."/>
        </authorList>
    </citation>
    <scope>NUCLEOTIDE SEQUENCE [LARGE SCALE GENOMIC DNA]</scope>
    <source>
        <strain evidence="6 7">KCTC 42856</strain>
    </source>
</reference>
<dbReference type="Pfam" id="PF01553">
    <property type="entry name" value="Acyltransferase"/>
    <property type="match status" value="1"/>
</dbReference>
<evidence type="ECO:0000256" key="3">
    <source>
        <dbReference type="ARBA" id="ARBA00022679"/>
    </source>
</evidence>
<dbReference type="PANTHER" id="PTHR10434:SF64">
    <property type="entry name" value="1-ACYL-SN-GLYCEROL-3-PHOSPHATE ACYLTRANSFERASE-RELATED"/>
    <property type="match status" value="1"/>
</dbReference>
<dbReference type="GO" id="GO:0006654">
    <property type="term" value="P:phosphatidic acid biosynthetic process"/>
    <property type="evidence" value="ECO:0007669"/>
    <property type="project" value="TreeGrafter"/>
</dbReference>
<evidence type="ECO:0000256" key="5">
    <source>
        <dbReference type="ARBA" id="ARBA00023315"/>
    </source>
</evidence>
<evidence type="ECO:0000256" key="4">
    <source>
        <dbReference type="ARBA" id="ARBA00023098"/>
    </source>
</evidence>
<evidence type="ECO:0000256" key="2">
    <source>
        <dbReference type="ARBA" id="ARBA00022516"/>
    </source>
</evidence>
<dbReference type="OrthoDB" id="9806880at2"/>
<keyword evidence="7" id="KW-1185">Reference proteome</keyword>
<dbReference type="PANTHER" id="PTHR10434">
    <property type="entry name" value="1-ACYL-SN-GLYCEROL-3-PHOSPHATE ACYLTRANSFERASE"/>
    <property type="match status" value="1"/>
</dbReference>
<dbReference type="GO" id="GO:0003841">
    <property type="term" value="F:1-acylglycerol-3-phosphate O-acyltransferase activity"/>
    <property type="evidence" value="ECO:0007669"/>
    <property type="project" value="TreeGrafter"/>
</dbReference>
<dbReference type="SUPFAM" id="SSF69593">
    <property type="entry name" value="Glycerol-3-phosphate (1)-acyltransferase"/>
    <property type="match status" value="1"/>
</dbReference>
<organism evidence="6 7">
    <name type="scientific">Roseateles depolymerans</name>
    <dbReference type="NCBI Taxonomy" id="76731"/>
    <lineage>
        <taxon>Bacteria</taxon>
        <taxon>Pseudomonadati</taxon>
        <taxon>Pseudomonadota</taxon>
        <taxon>Betaproteobacteria</taxon>
        <taxon>Burkholderiales</taxon>
        <taxon>Sphaerotilaceae</taxon>
        <taxon>Roseateles</taxon>
    </lineage>
</organism>
<comment type="pathway">
    <text evidence="1">Lipid metabolism.</text>
</comment>
<accession>A0A0U3N326</accession>
<evidence type="ECO:0000256" key="1">
    <source>
        <dbReference type="ARBA" id="ARBA00005189"/>
    </source>
</evidence>
<sequence length="245" mass="27108">MRALVAAGRVVRMLTHLVHGLWIVNVRWKGLTPDQRHGYVGWWSAKMLRALGVRLESVGPAPDTARLITANHVSWLDIAAMHAVMPEARFVSKSDIQHWPLVGGLATAVGTLYIERASKRDALRVVHQTAEALQRGEVVAVFPEGTTGPGYPLLPLHANLLQAAISVGAPLQPVVLRWHQPGQPYSEDARFIGQMTLMESLWRILTARDLSIRIERLPLIETHGMERRALAEILSQRLSAALPPP</sequence>
<dbReference type="EMBL" id="CP013729">
    <property type="protein sequence ID" value="ALV08564.1"/>
    <property type="molecule type" value="Genomic_DNA"/>
</dbReference>
<dbReference type="STRING" id="76731.RD2015_4115"/>
<protein>
    <submittedName>
        <fullName evidence="6">Phospholipid/glycerol acyltransferase</fullName>
    </submittedName>
</protein>
<keyword evidence="5 6" id="KW-0012">Acyltransferase</keyword>
<evidence type="ECO:0000313" key="7">
    <source>
        <dbReference type="Proteomes" id="UP000060699"/>
    </source>
</evidence>
<evidence type="ECO:0000313" key="6">
    <source>
        <dbReference type="EMBL" id="ALV08564.1"/>
    </source>
</evidence>
<keyword evidence="2" id="KW-0444">Lipid biosynthesis</keyword>
<proteinExistence type="predicted"/>
<keyword evidence="4" id="KW-0443">Lipid metabolism</keyword>
<name>A0A0U3N326_9BURK</name>
<dbReference type="KEGG" id="rdp:RD2015_4115"/>
<dbReference type="AlphaFoldDB" id="A0A0U3N326"/>